<comment type="caution">
    <text evidence="1">The sequence shown here is derived from an EMBL/GenBank/DDBJ whole genome shotgun (WGS) entry which is preliminary data.</text>
</comment>
<accession>A0AA37TMS9</accession>
<protein>
    <submittedName>
        <fullName evidence="1">Uncharacterized protein</fullName>
    </submittedName>
</protein>
<gene>
    <name evidence="1" type="ORF">GCM10007894_11950</name>
</gene>
<sequence length="197" mass="21989">MIAPEFIAEVDITSETNTQLTEAKNMKQIVRRGLGHRWVLRIKTRVLYEHEHRPLYAQLTALLGRYGSFSQVIPRYSYPQNESLTDAKVRASVASGSTSIPLEGLPANVSNIITAGDFVTFDHSKVYLVVESANSNGQGETTIRLHTGLYETLRPTETAVFQGVAFQVCLEKDPITLKRKAKTGELLAMDLKLLERL</sequence>
<organism evidence="1 2">
    <name type="scientific">Paraferrimonas haliotis</name>
    <dbReference type="NCBI Taxonomy" id="2013866"/>
    <lineage>
        <taxon>Bacteria</taxon>
        <taxon>Pseudomonadati</taxon>
        <taxon>Pseudomonadota</taxon>
        <taxon>Gammaproteobacteria</taxon>
        <taxon>Alteromonadales</taxon>
        <taxon>Ferrimonadaceae</taxon>
        <taxon>Paraferrimonas</taxon>
    </lineage>
</organism>
<dbReference type="AlphaFoldDB" id="A0AA37TMS9"/>
<dbReference type="RefSeq" id="WP_095497222.1">
    <property type="nucleotide sequence ID" value="NZ_BSPO01000002.1"/>
</dbReference>
<keyword evidence="2" id="KW-1185">Reference proteome</keyword>
<proteinExistence type="predicted"/>
<evidence type="ECO:0000313" key="2">
    <source>
        <dbReference type="Proteomes" id="UP001157439"/>
    </source>
</evidence>
<dbReference type="EMBL" id="BSPO01000002">
    <property type="protein sequence ID" value="GLS83218.1"/>
    <property type="molecule type" value="Genomic_DNA"/>
</dbReference>
<evidence type="ECO:0000313" key="1">
    <source>
        <dbReference type="EMBL" id="GLS83218.1"/>
    </source>
</evidence>
<reference evidence="1 2" key="1">
    <citation type="journal article" date="2014" name="Int. J. Syst. Evol. Microbiol.">
        <title>Complete genome sequence of Corynebacterium casei LMG S-19264T (=DSM 44701T), isolated from a smear-ripened cheese.</title>
        <authorList>
            <consortium name="US DOE Joint Genome Institute (JGI-PGF)"/>
            <person name="Walter F."/>
            <person name="Albersmeier A."/>
            <person name="Kalinowski J."/>
            <person name="Ruckert C."/>
        </authorList>
    </citation>
    <scope>NUCLEOTIDE SEQUENCE [LARGE SCALE GENOMIC DNA]</scope>
    <source>
        <strain evidence="1 2">NBRC 112785</strain>
    </source>
</reference>
<dbReference type="Proteomes" id="UP001157439">
    <property type="component" value="Unassembled WGS sequence"/>
</dbReference>
<name>A0AA37TMS9_9GAMM</name>